<evidence type="ECO:0000313" key="2">
    <source>
        <dbReference type="EMBL" id="RDE04569.1"/>
    </source>
</evidence>
<dbReference type="EMBL" id="QQNB01000003">
    <property type="protein sequence ID" value="RDE04569.1"/>
    <property type="molecule type" value="Genomic_DNA"/>
</dbReference>
<keyword evidence="1" id="KW-1133">Transmembrane helix</keyword>
<dbReference type="Proteomes" id="UP000253918">
    <property type="component" value="Unassembled WGS sequence"/>
</dbReference>
<dbReference type="AlphaFoldDB" id="A0A369VRR4"/>
<organism evidence="2 3">
    <name type="scientific">Sphingomonas aracearum</name>
    <dbReference type="NCBI Taxonomy" id="2283317"/>
    <lineage>
        <taxon>Bacteria</taxon>
        <taxon>Pseudomonadati</taxon>
        <taxon>Pseudomonadota</taxon>
        <taxon>Alphaproteobacteria</taxon>
        <taxon>Sphingomonadales</taxon>
        <taxon>Sphingomonadaceae</taxon>
        <taxon>Sphingomonas</taxon>
    </lineage>
</organism>
<protein>
    <submittedName>
        <fullName evidence="2">DUF1294 domain-containing protein</fullName>
    </submittedName>
</protein>
<keyword evidence="3" id="KW-1185">Reference proteome</keyword>
<sequence length="90" mass="9591">MPVLLMLMLAAVNAATIACFAIDKSRAVSGGWRLRESTLLGLAALGGSPGVVWARRHYRHKTRKQPFATQLDVIAMVHVGLAGGLLIALL</sequence>
<reference evidence="2 3" key="1">
    <citation type="submission" date="2018-07" db="EMBL/GenBank/DDBJ databases">
        <title>a novel species of Sphingomonas isolated from the rhizosphere soil of Araceae plant.</title>
        <authorList>
            <person name="Zhiyong W."/>
            <person name="Qinglan Z."/>
            <person name="Zhiwei F."/>
            <person name="Ding X."/>
            <person name="Gejiao W."/>
            <person name="Shixue Z."/>
        </authorList>
    </citation>
    <scope>NUCLEOTIDE SEQUENCE [LARGE SCALE GENOMIC DNA]</scope>
    <source>
        <strain evidence="2 3">WZY 27</strain>
    </source>
</reference>
<gene>
    <name evidence="2" type="ORF">DVW87_13280</name>
</gene>
<name>A0A369VRR4_9SPHN</name>
<accession>A0A369VRR4</accession>
<evidence type="ECO:0000313" key="3">
    <source>
        <dbReference type="Proteomes" id="UP000253918"/>
    </source>
</evidence>
<dbReference type="RefSeq" id="WP_114688305.1">
    <property type="nucleotide sequence ID" value="NZ_QQNB01000003.1"/>
</dbReference>
<feature type="transmembrane region" description="Helical" evidence="1">
    <location>
        <begin position="67"/>
        <end position="89"/>
    </location>
</feature>
<comment type="caution">
    <text evidence="2">The sequence shown here is derived from an EMBL/GenBank/DDBJ whole genome shotgun (WGS) entry which is preliminary data.</text>
</comment>
<dbReference type="InterPro" id="IPR010718">
    <property type="entry name" value="DUF1294"/>
</dbReference>
<keyword evidence="1" id="KW-0812">Transmembrane</keyword>
<dbReference type="Pfam" id="PF06961">
    <property type="entry name" value="DUF1294"/>
    <property type="match status" value="1"/>
</dbReference>
<feature type="transmembrane region" description="Helical" evidence="1">
    <location>
        <begin position="38"/>
        <end position="55"/>
    </location>
</feature>
<dbReference type="OrthoDB" id="72963at2"/>
<proteinExistence type="predicted"/>
<keyword evidence="1" id="KW-0472">Membrane</keyword>
<evidence type="ECO:0000256" key="1">
    <source>
        <dbReference type="SAM" id="Phobius"/>
    </source>
</evidence>